<name>A0A1W2G9J4_REIFA</name>
<keyword evidence="6 10" id="KW-0874">Quinone</keyword>
<comment type="subunit">
    <text evidence="10">NDH-1 is composed of 14 different subunits. Subunits NuoA, H, J, K, L, M, N constitute the membrane sector of the complex.</text>
</comment>
<comment type="function">
    <text evidence="1">NDH-1 shuttles electrons from NADH, via FMN and iron-sulfur (Fe-S) centers, to quinones in the respiratory chain. The immediate electron acceptor for the enzyme in this species is believed to be ubiquinone. Couples the redox reaction to proton translocation (for every two electrons transferred, four hydrogen ions are translocated across the cytoplasmic membrane), and thus conserves the redox energy in a proton gradient.</text>
</comment>
<keyword evidence="5 10" id="KW-0812">Transmembrane</keyword>
<accession>A0A1W2G9J4</accession>
<dbReference type="GO" id="GO:0005886">
    <property type="term" value="C:plasma membrane"/>
    <property type="evidence" value="ECO:0007669"/>
    <property type="project" value="UniProtKB-SubCell"/>
</dbReference>
<dbReference type="FunFam" id="1.10.287.3510:FF:000001">
    <property type="entry name" value="NADH-quinone oxidoreductase subunit K"/>
    <property type="match status" value="1"/>
</dbReference>
<keyword evidence="9 10" id="KW-0472">Membrane</keyword>
<feature type="transmembrane region" description="Helical" evidence="10">
    <location>
        <begin position="31"/>
        <end position="49"/>
    </location>
</feature>
<dbReference type="GO" id="GO:0048038">
    <property type="term" value="F:quinone binding"/>
    <property type="evidence" value="ECO:0007669"/>
    <property type="project" value="UniProtKB-KW"/>
</dbReference>
<proteinExistence type="inferred from homology"/>
<dbReference type="InterPro" id="IPR039428">
    <property type="entry name" value="NUOK/Mnh_C1-like"/>
</dbReference>
<comment type="function">
    <text evidence="10">NDH-1 shuttles electrons from NADH, via FMN and iron-sulfur (Fe-S) centers, to quinones in the respiratory chain. The immediate electron acceptor for the enzyme in this species is believed to be a menaquinone. Couples the redox reaction to proton translocation (for every two electrons transferred, four hydrogen ions are translocated across the cytoplasmic membrane), and thus conserves the redox energy in a proton gradient.</text>
</comment>
<evidence type="ECO:0000256" key="7">
    <source>
        <dbReference type="ARBA" id="ARBA00022967"/>
    </source>
</evidence>
<dbReference type="PANTHER" id="PTHR11434:SF16">
    <property type="entry name" value="NADH-UBIQUINONE OXIDOREDUCTASE CHAIN 4L"/>
    <property type="match status" value="1"/>
</dbReference>
<organism evidence="11 12">
    <name type="scientific">Reichenbachiella faecimaris</name>
    <dbReference type="NCBI Taxonomy" id="692418"/>
    <lineage>
        <taxon>Bacteria</taxon>
        <taxon>Pseudomonadati</taxon>
        <taxon>Bacteroidota</taxon>
        <taxon>Cytophagia</taxon>
        <taxon>Cytophagales</taxon>
        <taxon>Reichenbachiellaceae</taxon>
        <taxon>Reichenbachiella</taxon>
    </lineage>
</organism>
<evidence type="ECO:0000256" key="5">
    <source>
        <dbReference type="ARBA" id="ARBA00022692"/>
    </source>
</evidence>
<dbReference type="InterPro" id="IPR001133">
    <property type="entry name" value="NADH_UbQ_OxRdtase_chain4L/K"/>
</dbReference>
<protein>
    <recommendedName>
        <fullName evidence="10">NADH-quinone oxidoreductase subunit K</fullName>
        <ecNumber evidence="10">7.1.1.-</ecNumber>
    </recommendedName>
    <alternativeName>
        <fullName evidence="10">NADH dehydrogenase I subunit K</fullName>
    </alternativeName>
    <alternativeName>
        <fullName evidence="10">NDH-1 subunit K</fullName>
    </alternativeName>
</protein>
<keyword evidence="12" id="KW-1185">Reference proteome</keyword>
<comment type="catalytic activity">
    <reaction evidence="10">
        <text>a quinone + NADH + 5 H(+)(in) = a quinol + NAD(+) + 4 H(+)(out)</text>
        <dbReference type="Rhea" id="RHEA:57888"/>
        <dbReference type="ChEBI" id="CHEBI:15378"/>
        <dbReference type="ChEBI" id="CHEBI:24646"/>
        <dbReference type="ChEBI" id="CHEBI:57540"/>
        <dbReference type="ChEBI" id="CHEBI:57945"/>
        <dbReference type="ChEBI" id="CHEBI:132124"/>
    </reaction>
</comment>
<evidence type="ECO:0000313" key="11">
    <source>
        <dbReference type="EMBL" id="SMD32966.1"/>
    </source>
</evidence>
<dbReference type="GO" id="GO:0050136">
    <property type="term" value="F:NADH dehydrogenase (quinone) (non-electrogenic) activity"/>
    <property type="evidence" value="ECO:0007669"/>
    <property type="project" value="UniProtKB-UniRule"/>
</dbReference>
<dbReference type="RefSeq" id="WP_084371600.1">
    <property type="nucleotide sequence ID" value="NZ_FWYF01000001.1"/>
</dbReference>
<comment type="similarity">
    <text evidence="3 10">Belongs to the complex I subunit 4L family.</text>
</comment>
<comment type="subcellular location">
    <subcellularLocation>
        <location evidence="10">Cell membrane</location>
        <topology evidence="10">Multi-pass membrane protein</topology>
    </subcellularLocation>
    <subcellularLocation>
        <location evidence="2">Membrane</location>
        <topology evidence="2">Multi-pass membrane protein</topology>
    </subcellularLocation>
</comment>
<dbReference type="EC" id="7.1.1.-" evidence="10"/>
<dbReference type="NCBIfam" id="NF004320">
    <property type="entry name" value="PRK05715.1-2"/>
    <property type="match status" value="1"/>
</dbReference>
<dbReference type="Pfam" id="PF00420">
    <property type="entry name" value="Oxidored_q2"/>
    <property type="match status" value="1"/>
</dbReference>
<keyword evidence="4 10" id="KW-0813">Transport</keyword>
<evidence type="ECO:0000313" key="12">
    <source>
        <dbReference type="Proteomes" id="UP000192472"/>
    </source>
</evidence>
<dbReference type="Gene3D" id="1.10.287.3510">
    <property type="match status" value="1"/>
</dbReference>
<dbReference type="HAMAP" id="MF_01456">
    <property type="entry name" value="NDH1_NuoK"/>
    <property type="match status" value="1"/>
</dbReference>
<keyword evidence="8 10" id="KW-1133">Transmembrane helix</keyword>
<evidence type="ECO:0000256" key="3">
    <source>
        <dbReference type="ARBA" id="ARBA00010519"/>
    </source>
</evidence>
<dbReference type="EMBL" id="FWYF01000001">
    <property type="protein sequence ID" value="SMD32966.1"/>
    <property type="molecule type" value="Genomic_DNA"/>
</dbReference>
<reference evidence="11 12" key="1">
    <citation type="submission" date="2017-04" db="EMBL/GenBank/DDBJ databases">
        <authorList>
            <person name="Afonso C.L."/>
            <person name="Miller P.J."/>
            <person name="Scott M.A."/>
            <person name="Spackman E."/>
            <person name="Goraichik I."/>
            <person name="Dimitrov K.M."/>
            <person name="Suarez D.L."/>
            <person name="Swayne D.E."/>
        </authorList>
    </citation>
    <scope>NUCLEOTIDE SEQUENCE [LARGE SCALE GENOMIC DNA]</scope>
    <source>
        <strain evidence="11 12">DSM 26133</strain>
    </source>
</reference>
<gene>
    <name evidence="10" type="primary">nuoK</name>
    <name evidence="11" type="ORF">SAMN04488029_1327</name>
</gene>
<dbReference type="GO" id="GO:0030964">
    <property type="term" value="C:NADH dehydrogenase complex"/>
    <property type="evidence" value="ECO:0007669"/>
    <property type="project" value="TreeGrafter"/>
</dbReference>
<evidence type="ECO:0000256" key="8">
    <source>
        <dbReference type="ARBA" id="ARBA00022989"/>
    </source>
</evidence>
<evidence type="ECO:0000256" key="9">
    <source>
        <dbReference type="ARBA" id="ARBA00023136"/>
    </source>
</evidence>
<dbReference type="AlphaFoldDB" id="A0A1W2G9J4"/>
<evidence type="ECO:0000256" key="2">
    <source>
        <dbReference type="ARBA" id="ARBA00004141"/>
    </source>
</evidence>
<evidence type="ECO:0000256" key="10">
    <source>
        <dbReference type="HAMAP-Rule" id="MF_01456"/>
    </source>
</evidence>
<dbReference type="GO" id="GO:0042773">
    <property type="term" value="P:ATP synthesis coupled electron transport"/>
    <property type="evidence" value="ECO:0007669"/>
    <property type="project" value="InterPro"/>
</dbReference>
<dbReference type="Proteomes" id="UP000192472">
    <property type="component" value="Unassembled WGS sequence"/>
</dbReference>
<feature type="transmembrane region" description="Helical" evidence="10">
    <location>
        <begin position="6"/>
        <end position="24"/>
    </location>
</feature>
<keyword evidence="10" id="KW-1003">Cell membrane</keyword>
<sequence>MVPIEHYIIFSSLLLVIGLVIVLIKRSVIMILAGVELILNAANINLIAFSQNDPNLSGQMMTLFVIVVAVAESAVALAIVYQIFRHQGVSDMDQLNELKG</sequence>
<evidence type="ECO:0000256" key="6">
    <source>
        <dbReference type="ARBA" id="ARBA00022719"/>
    </source>
</evidence>
<keyword evidence="10" id="KW-0520">NAD</keyword>
<dbReference type="PANTHER" id="PTHR11434">
    <property type="entry name" value="NADH-UBIQUINONE OXIDOREDUCTASE SUBUNIT ND4L"/>
    <property type="match status" value="1"/>
</dbReference>
<feature type="transmembrane region" description="Helical" evidence="10">
    <location>
        <begin position="61"/>
        <end position="84"/>
    </location>
</feature>
<evidence type="ECO:0000256" key="1">
    <source>
        <dbReference type="ARBA" id="ARBA00002378"/>
    </source>
</evidence>
<evidence type="ECO:0000256" key="4">
    <source>
        <dbReference type="ARBA" id="ARBA00022448"/>
    </source>
</evidence>
<keyword evidence="7 10" id="KW-1278">Translocase</keyword>
<dbReference type="STRING" id="692418.SAMN04488029_1327"/>